<dbReference type="GO" id="GO:0005886">
    <property type="term" value="C:plasma membrane"/>
    <property type="evidence" value="ECO:0007669"/>
    <property type="project" value="UniProtKB-SubCell"/>
</dbReference>
<comment type="caution">
    <text evidence="9">The sequence shown here is derived from an EMBL/GenBank/DDBJ whole genome shotgun (WGS) entry which is preliminary data.</text>
</comment>
<comment type="subcellular location">
    <subcellularLocation>
        <location evidence="1">Cell membrane</location>
        <topology evidence="1">Multi-pass membrane protein</topology>
    </subcellularLocation>
</comment>
<dbReference type="InterPro" id="IPR020846">
    <property type="entry name" value="MFS_dom"/>
</dbReference>
<dbReference type="PROSITE" id="PS50850">
    <property type="entry name" value="MFS"/>
    <property type="match status" value="1"/>
</dbReference>
<sequence length="429" mass="44198">MAVMDNTIVNIALPSIAADLGVSPAESIWVVNAYLLAVATTLLSLASLGDILGYRLIYRLGLLVFTFASLGCALADSLPTLIAARFFQGLGAAGIMSVNVALVRFIYPRRSLGKGVGINAMIVAVSTGLGPTVAAGILAVGPWPWLFAVNIPIGFAAMIIAARALPHTPRAPHRFDYPSALMNALGIGLLVIAVDSLAHDVGGLIILAELLIAGGIIFALVRRQLSLESPLLPVDLLRNKPFALAIGTSLCAFTGHMMAFISLPFYLHDVLGYSAVDTGLLMTPWPIAVVLIAPVAGALADRHSSGLLCAAGMSLLAVGLLLLALMSSTPDVLSILWRMAVCGLGFGLFHAPNNRTIISSAPRERSGGAAGMQGTARLLGQTSGAALTALIFGLAANGTSTSLLIASAFTFAAALVSTFRIKGGVTPLA</sequence>
<feature type="transmembrane region" description="Helical" evidence="7">
    <location>
        <begin position="118"/>
        <end position="139"/>
    </location>
</feature>
<dbReference type="Gene3D" id="1.20.1250.20">
    <property type="entry name" value="MFS general substrate transporter like domains"/>
    <property type="match status" value="1"/>
</dbReference>
<dbReference type="PANTHER" id="PTHR42718">
    <property type="entry name" value="MAJOR FACILITATOR SUPERFAMILY MULTIDRUG TRANSPORTER MFSC"/>
    <property type="match status" value="1"/>
</dbReference>
<dbReference type="GO" id="GO:0022857">
    <property type="term" value="F:transmembrane transporter activity"/>
    <property type="evidence" value="ECO:0007669"/>
    <property type="project" value="InterPro"/>
</dbReference>
<keyword evidence="5 7" id="KW-1133">Transmembrane helix</keyword>
<feature type="transmembrane region" description="Helical" evidence="7">
    <location>
        <begin position="402"/>
        <end position="421"/>
    </location>
</feature>
<evidence type="ECO:0000313" key="9">
    <source>
        <dbReference type="EMBL" id="TVT30694.1"/>
    </source>
</evidence>
<name>A0A558B2F3_9GAMM</name>
<evidence type="ECO:0000256" key="3">
    <source>
        <dbReference type="ARBA" id="ARBA00022475"/>
    </source>
</evidence>
<dbReference type="SUPFAM" id="SSF103473">
    <property type="entry name" value="MFS general substrate transporter"/>
    <property type="match status" value="1"/>
</dbReference>
<organism evidence="9 10">
    <name type="scientific">Marinobacter vinifirmus</name>
    <dbReference type="NCBI Taxonomy" id="355591"/>
    <lineage>
        <taxon>Bacteria</taxon>
        <taxon>Pseudomonadati</taxon>
        <taxon>Pseudomonadota</taxon>
        <taxon>Gammaproteobacteria</taxon>
        <taxon>Pseudomonadales</taxon>
        <taxon>Marinobacteraceae</taxon>
        <taxon>Marinobacter</taxon>
    </lineage>
</organism>
<feature type="transmembrane region" description="Helical" evidence="7">
    <location>
        <begin position="374"/>
        <end position="396"/>
    </location>
</feature>
<dbReference type="InterPro" id="IPR011701">
    <property type="entry name" value="MFS"/>
</dbReference>
<dbReference type="EMBL" id="VMRX01000055">
    <property type="protein sequence ID" value="TVT30694.1"/>
    <property type="molecule type" value="Genomic_DNA"/>
</dbReference>
<evidence type="ECO:0000256" key="6">
    <source>
        <dbReference type="ARBA" id="ARBA00023136"/>
    </source>
</evidence>
<feature type="transmembrane region" description="Helical" evidence="7">
    <location>
        <begin position="242"/>
        <end position="267"/>
    </location>
</feature>
<feature type="transmembrane region" description="Helical" evidence="7">
    <location>
        <begin position="82"/>
        <end position="106"/>
    </location>
</feature>
<dbReference type="Gene3D" id="1.20.1720.10">
    <property type="entry name" value="Multidrug resistance protein D"/>
    <property type="match status" value="1"/>
</dbReference>
<dbReference type="InterPro" id="IPR036259">
    <property type="entry name" value="MFS_trans_sf"/>
</dbReference>
<feature type="transmembrane region" description="Helical" evidence="7">
    <location>
        <begin position="307"/>
        <end position="329"/>
    </location>
</feature>
<evidence type="ECO:0000313" key="10">
    <source>
        <dbReference type="Proteomes" id="UP000319142"/>
    </source>
</evidence>
<evidence type="ECO:0000256" key="7">
    <source>
        <dbReference type="SAM" id="Phobius"/>
    </source>
</evidence>
<dbReference type="PANTHER" id="PTHR42718:SF46">
    <property type="entry name" value="BLR6921 PROTEIN"/>
    <property type="match status" value="1"/>
</dbReference>
<dbReference type="Proteomes" id="UP000319142">
    <property type="component" value="Unassembled WGS sequence"/>
</dbReference>
<evidence type="ECO:0000256" key="4">
    <source>
        <dbReference type="ARBA" id="ARBA00022692"/>
    </source>
</evidence>
<keyword evidence="6 7" id="KW-0472">Membrane</keyword>
<protein>
    <submittedName>
        <fullName evidence="9">MFS transporter</fullName>
    </submittedName>
</protein>
<feature type="transmembrane region" description="Helical" evidence="7">
    <location>
        <begin position="177"/>
        <end position="198"/>
    </location>
</feature>
<evidence type="ECO:0000259" key="8">
    <source>
        <dbReference type="PROSITE" id="PS50850"/>
    </source>
</evidence>
<feature type="transmembrane region" description="Helical" evidence="7">
    <location>
        <begin position="56"/>
        <end position="76"/>
    </location>
</feature>
<feature type="transmembrane region" description="Helical" evidence="7">
    <location>
        <begin position="145"/>
        <end position="165"/>
    </location>
</feature>
<accession>A0A558B2F3</accession>
<evidence type="ECO:0000256" key="5">
    <source>
        <dbReference type="ARBA" id="ARBA00022989"/>
    </source>
</evidence>
<feature type="transmembrane region" description="Helical" evidence="7">
    <location>
        <begin position="28"/>
        <end position="49"/>
    </location>
</feature>
<evidence type="ECO:0000256" key="2">
    <source>
        <dbReference type="ARBA" id="ARBA00022448"/>
    </source>
</evidence>
<feature type="transmembrane region" description="Helical" evidence="7">
    <location>
        <begin position="335"/>
        <end position="353"/>
    </location>
</feature>
<dbReference type="FunFam" id="1.20.1720.10:FF:000011">
    <property type="entry name" value="Transporter, major facilitator family"/>
    <property type="match status" value="1"/>
</dbReference>
<keyword evidence="2" id="KW-0813">Transport</keyword>
<evidence type="ECO:0000256" key="1">
    <source>
        <dbReference type="ARBA" id="ARBA00004651"/>
    </source>
</evidence>
<dbReference type="CDD" id="cd17321">
    <property type="entry name" value="MFS_MMR_MDR_like"/>
    <property type="match status" value="1"/>
</dbReference>
<keyword evidence="3" id="KW-1003">Cell membrane</keyword>
<feature type="transmembrane region" description="Helical" evidence="7">
    <location>
        <begin position="204"/>
        <end position="221"/>
    </location>
</feature>
<feature type="transmembrane region" description="Helical" evidence="7">
    <location>
        <begin position="279"/>
        <end position="300"/>
    </location>
</feature>
<keyword evidence="4 7" id="KW-0812">Transmembrane</keyword>
<reference evidence="9 10" key="1">
    <citation type="submission" date="2019-07" db="EMBL/GenBank/DDBJ databases">
        <title>The pathways for chlorine oxyanion respiration interact through the shared metabolite chlorate.</title>
        <authorList>
            <person name="Barnum T.P."/>
            <person name="Cheng Y."/>
            <person name="Hill K.A."/>
            <person name="Lucas L.N."/>
            <person name="Carlson H.K."/>
            <person name="Coates J.D."/>
        </authorList>
    </citation>
    <scope>NUCLEOTIDE SEQUENCE [LARGE SCALE GENOMIC DNA]</scope>
    <source>
        <strain evidence="9">UCB</strain>
    </source>
</reference>
<proteinExistence type="predicted"/>
<dbReference type="Pfam" id="PF07690">
    <property type="entry name" value="MFS_1"/>
    <property type="match status" value="1"/>
</dbReference>
<gene>
    <name evidence="9" type="ORF">FHK81_16435</name>
</gene>
<feature type="domain" description="Major facilitator superfamily (MFS) profile" evidence="8">
    <location>
        <begin position="1"/>
        <end position="425"/>
    </location>
</feature>
<dbReference type="AlphaFoldDB" id="A0A558B2F3"/>